<dbReference type="EMBL" id="AYYX01000031">
    <property type="protein sequence ID" value="KRM88513.1"/>
    <property type="molecule type" value="Genomic_DNA"/>
</dbReference>
<name>A0A0R2C9M5_9LACO</name>
<dbReference type="OrthoDB" id="2301321at2"/>
<proteinExistence type="predicted"/>
<dbReference type="RefSeq" id="WP_010579709.1">
    <property type="nucleotide sequence ID" value="NZ_AHYZ01000031.1"/>
</dbReference>
<sequence length="141" mass="16242">MKKFFLTSVVVGAGYLWWKLLKRSPQKDTNLSSKKVLPIKNLTEDQQLPVSLPKDQQFLVKIYADQNESDAMNLADQQQAIDWVQCHFGNNHGDWQWKCIWSNEKGYFIKATSRQLQLAGSMTGTAMSVMVKKNGQLDWIF</sequence>
<organism evidence="1 2">
    <name type="scientific">Liquorilactobacillus vini DSM 20605</name>
    <dbReference type="NCBI Taxonomy" id="1133569"/>
    <lineage>
        <taxon>Bacteria</taxon>
        <taxon>Bacillati</taxon>
        <taxon>Bacillota</taxon>
        <taxon>Bacilli</taxon>
        <taxon>Lactobacillales</taxon>
        <taxon>Lactobacillaceae</taxon>
        <taxon>Liquorilactobacillus</taxon>
    </lineage>
</organism>
<dbReference type="Proteomes" id="UP000051576">
    <property type="component" value="Unassembled WGS sequence"/>
</dbReference>
<evidence type="ECO:0000313" key="1">
    <source>
        <dbReference type="EMBL" id="KRM88513.1"/>
    </source>
</evidence>
<evidence type="ECO:0000313" key="2">
    <source>
        <dbReference type="Proteomes" id="UP000051576"/>
    </source>
</evidence>
<gene>
    <name evidence="1" type="ORF">FD21_GL001156</name>
</gene>
<dbReference type="AlphaFoldDB" id="A0A0R2C9M5"/>
<comment type="caution">
    <text evidence="1">The sequence shown here is derived from an EMBL/GenBank/DDBJ whole genome shotgun (WGS) entry which is preliminary data.</text>
</comment>
<dbReference type="STRING" id="1133569.FD21_GL001156"/>
<keyword evidence="2" id="KW-1185">Reference proteome</keyword>
<protein>
    <submittedName>
        <fullName evidence="1">Uncharacterized protein</fullName>
    </submittedName>
</protein>
<accession>A0A0R2C9M5</accession>
<dbReference type="PATRIC" id="fig|1133569.4.peg.1286"/>
<reference evidence="1 2" key="1">
    <citation type="journal article" date="2015" name="Genome Announc.">
        <title>Expanding the biotechnology potential of lactobacilli through comparative genomics of 213 strains and associated genera.</title>
        <authorList>
            <person name="Sun Z."/>
            <person name="Harris H.M."/>
            <person name="McCann A."/>
            <person name="Guo C."/>
            <person name="Argimon S."/>
            <person name="Zhang W."/>
            <person name="Yang X."/>
            <person name="Jeffery I.B."/>
            <person name="Cooney J.C."/>
            <person name="Kagawa T.F."/>
            <person name="Liu W."/>
            <person name="Song Y."/>
            <person name="Salvetti E."/>
            <person name="Wrobel A."/>
            <person name="Rasinkangas P."/>
            <person name="Parkhill J."/>
            <person name="Rea M.C."/>
            <person name="O'Sullivan O."/>
            <person name="Ritari J."/>
            <person name="Douillard F.P."/>
            <person name="Paul Ross R."/>
            <person name="Yang R."/>
            <person name="Briner A.E."/>
            <person name="Felis G.E."/>
            <person name="de Vos W.M."/>
            <person name="Barrangou R."/>
            <person name="Klaenhammer T.R."/>
            <person name="Caufield P.W."/>
            <person name="Cui Y."/>
            <person name="Zhang H."/>
            <person name="O'Toole P.W."/>
        </authorList>
    </citation>
    <scope>NUCLEOTIDE SEQUENCE [LARGE SCALE GENOMIC DNA]</scope>
    <source>
        <strain evidence="1 2">DSM 20605</strain>
    </source>
</reference>